<dbReference type="OrthoDB" id="16538at2759"/>
<dbReference type="PANTHER" id="PTHR12399:SF0">
    <property type="entry name" value="EUKARYOTIC TRANSLATION INITIATION FACTOR 3 SUBUNIT D"/>
    <property type="match status" value="1"/>
</dbReference>
<evidence type="ECO:0000313" key="7">
    <source>
        <dbReference type="EMBL" id="PWN86562.1"/>
    </source>
</evidence>
<keyword evidence="1 5" id="KW-0963">Cytoplasm</keyword>
<dbReference type="GO" id="GO:0098808">
    <property type="term" value="F:mRNA cap binding"/>
    <property type="evidence" value="ECO:0007669"/>
    <property type="project" value="UniProtKB-UniRule"/>
</dbReference>
<dbReference type="HAMAP" id="MF_03003">
    <property type="entry name" value="eIF3d"/>
    <property type="match status" value="1"/>
</dbReference>
<evidence type="ECO:0000256" key="6">
    <source>
        <dbReference type="SAM" id="MobiDB-lite"/>
    </source>
</evidence>
<keyword evidence="2 5" id="KW-0396">Initiation factor</keyword>
<dbReference type="GeneID" id="37041317"/>
<protein>
    <recommendedName>
        <fullName evidence="5">Eukaryotic translation initiation factor 3 subunit D</fullName>
        <shortName evidence="5">eIF3d</shortName>
    </recommendedName>
</protein>
<dbReference type="InParanoid" id="A0A316YB45"/>
<name>A0A316YB45_9BASI</name>
<dbReference type="AlphaFoldDB" id="A0A316YB45"/>
<feature type="compositionally biased region" description="Gly residues" evidence="6">
    <location>
        <begin position="158"/>
        <end position="174"/>
    </location>
</feature>
<feature type="compositionally biased region" description="Gly residues" evidence="6">
    <location>
        <begin position="61"/>
        <end position="75"/>
    </location>
</feature>
<organism evidence="7 8">
    <name type="scientific">Acaromyces ingoldii</name>
    <dbReference type="NCBI Taxonomy" id="215250"/>
    <lineage>
        <taxon>Eukaryota</taxon>
        <taxon>Fungi</taxon>
        <taxon>Dikarya</taxon>
        <taxon>Basidiomycota</taxon>
        <taxon>Ustilaginomycotina</taxon>
        <taxon>Exobasidiomycetes</taxon>
        <taxon>Exobasidiales</taxon>
        <taxon>Cryptobasidiaceae</taxon>
        <taxon>Acaromyces</taxon>
    </lineage>
</organism>
<comment type="subcellular location">
    <subcellularLocation>
        <location evidence="5">Cytoplasm</location>
    </subcellularLocation>
</comment>
<comment type="similarity">
    <text evidence="5">Belongs to the eIF-3 subunit D family.</text>
</comment>
<feature type="region of interest" description="RNA gate" evidence="5">
    <location>
        <begin position="327"/>
        <end position="341"/>
    </location>
</feature>
<dbReference type="EMBL" id="KZ819644">
    <property type="protein sequence ID" value="PWN86562.1"/>
    <property type="molecule type" value="Genomic_DNA"/>
</dbReference>
<proteinExistence type="inferred from homology"/>
<dbReference type="FunCoup" id="A0A316YB45">
    <property type="interactions" value="754"/>
</dbReference>
<evidence type="ECO:0000256" key="1">
    <source>
        <dbReference type="ARBA" id="ARBA00022490"/>
    </source>
</evidence>
<dbReference type="Pfam" id="PF05091">
    <property type="entry name" value="eIF-3_zeta"/>
    <property type="match status" value="1"/>
</dbReference>
<evidence type="ECO:0000313" key="8">
    <source>
        <dbReference type="Proteomes" id="UP000245768"/>
    </source>
</evidence>
<feature type="region of interest" description="Disordered" evidence="6">
    <location>
        <begin position="113"/>
        <end position="195"/>
    </location>
</feature>
<dbReference type="RefSeq" id="XP_025373760.1">
    <property type="nucleotide sequence ID" value="XM_025519401.1"/>
</dbReference>
<keyword evidence="8" id="KW-1185">Reference proteome</keyword>
<dbReference type="GO" id="GO:0016282">
    <property type="term" value="C:eukaryotic 43S preinitiation complex"/>
    <property type="evidence" value="ECO:0007669"/>
    <property type="project" value="UniProtKB-UniRule"/>
</dbReference>
<feature type="compositionally biased region" description="Gly residues" evidence="6">
    <location>
        <begin position="129"/>
        <end position="146"/>
    </location>
</feature>
<evidence type="ECO:0000256" key="4">
    <source>
        <dbReference type="ARBA" id="ARBA00022917"/>
    </source>
</evidence>
<dbReference type="GO" id="GO:0033290">
    <property type="term" value="C:eukaryotic 48S preinitiation complex"/>
    <property type="evidence" value="ECO:0007669"/>
    <property type="project" value="UniProtKB-UniRule"/>
</dbReference>
<evidence type="ECO:0000256" key="5">
    <source>
        <dbReference type="HAMAP-Rule" id="MF_03003"/>
    </source>
</evidence>
<evidence type="ECO:0000256" key="3">
    <source>
        <dbReference type="ARBA" id="ARBA00022884"/>
    </source>
</evidence>
<dbReference type="GO" id="GO:0005852">
    <property type="term" value="C:eukaryotic translation initiation factor 3 complex"/>
    <property type="evidence" value="ECO:0007669"/>
    <property type="project" value="UniProtKB-UniRule"/>
</dbReference>
<comment type="function">
    <text evidence="5">mRNA cap-binding component of the eukaryotic translation initiation factor 3 (eIF-3) complex, which is involved in protein synthesis of a specialized repertoire of mRNAs and, together with other initiation factors, stimulates binding of mRNA and methionyl-tRNAi to the 40S ribosome. The eIF-3 complex specifically targets and initiates translation of a subset of mRNAs involved in cell proliferation. In the eIF-3 complex, eif3d specifically recognizes and binds the 7-methylguanosine cap of a subset of mRNAs.</text>
</comment>
<dbReference type="Proteomes" id="UP000245768">
    <property type="component" value="Unassembled WGS sequence"/>
</dbReference>
<feature type="compositionally biased region" description="Low complexity" evidence="6">
    <location>
        <begin position="147"/>
        <end position="157"/>
    </location>
</feature>
<dbReference type="GO" id="GO:0003743">
    <property type="term" value="F:translation initiation factor activity"/>
    <property type="evidence" value="ECO:0007669"/>
    <property type="project" value="UniProtKB-UniRule"/>
</dbReference>
<dbReference type="STRING" id="215250.A0A316YB45"/>
<dbReference type="GO" id="GO:0002191">
    <property type="term" value="P:cap-dependent translational initiation"/>
    <property type="evidence" value="ECO:0007669"/>
    <property type="project" value="UniProtKB-UniRule"/>
</dbReference>
<feature type="compositionally biased region" description="Basic and acidic residues" evidence="6">
    <location>
        <begin position="180"/>
        <end position="192"/>
    </location>
</feature>
<sequence length="622" mass="66513">MASFSLPQIQETPDHWGPPASPLSGLNRSVLPEELRDIPFAPFSKADKIGRIADWNANAGASGGDGGRGAGGRGAQGRRDGGAQSYGAGASAFTYFQGNDDATFSVVDNTRATSSNKRGGISLGQMTRGRGGAGGARGGGATGTRLGGAASRGSVVSRGGGRGGFSRGGGGGFRGGRRGGWRDWDRPQRTREPSVAVGQEWEQLEEIDFSRLAKLRLDVGEPEDVSQYGTLYEYDRSYDRISSVRFEKPLQPMDRVRYNPTTSDDPVLQELAAQPPAASAGPVTRIFLTDSILALLMCTTRSVYPWDIVVTRDAAGNIFMDKRDGGAFDYVTVNENAADPPAELETKDETGRDKAAATATLNTPGSLSLEATYINQNFAFQVVNEKKRHELANGPNPFYDARAEKDPVASCGFKYRKFDLSTPSDAVELFVRTEVDAVLPALQKGGAPQYVTIKTLNEFDSRAQGAGGAPDWRTKLDSQRGAVVATEMKNNGVKLARFAVQAILAGADNMKMGYISRANARDASRHVILGTQWYKPREFAAQINVNLSMGWGIVRTVADLARKAKGGEGPAKFVLMKDPNKAQVRFYAVPLAWPAEDDEGDDEEALAEVAAAAPALTAAPEE</sequence>
<dbReference type="PIRSF" id="PIRSF016281">
    <property type="entry name" value="EIF-3_zeta"/>
    <property type="match status" value="1"/>
</dbReference>
<reference evidence="7 8" key="1">
    <citation type="journal article" date="2018" name="Mol. Biol. Evol.">
        <title>Broad Genomic Sampling Reveals a Smut Pathogenic Ancestry of the Fungal Clade Ustilaginomycotina.</title>
        <authorList>
            <person name="Kijpornyongpan T."/>
            <person name="Mondo S.J."/>
            <person name="Barry K."/>
            <person name="Sandor L."/>
            <person name="Lee J."/>
            <person name="Lipzen A."/>
            <person name="Pangilinan J."/>
            <person name="LaButti K."/>
            <person name="Hainaut M."/>
            <person name="Henrissat B."/>
            <person name="Grigoriev I.V."/>
            <person name="Spatafora J.W."/>
            <person name="Aime M.C."/>
        </authorList>
    </citation>
    <scope>NUCLEOTIDE SEQUENCE [LARGE SCALE GENOMIC DNA]</scope>
    <source>
        <strain evidence="7 8">MCA 4198</strain>
    </source>
</reference>
<dbReference type="GO" id="GO:0001732">
    <property type="term" value="P:formation of cytoplasmic translation initiation complex"/>
    <property type="evidence" value="ECO:0007669"/>
    <property type="project" value="UniProtKB-UniRule"/>
</dbReference>
<keyword evidence="3" id="KW-0694">RNA-binding</keyword>
<dbReference type="InterPro" id="IPR007783">
    <property type="entry name" value="eIF3d"/>
</dbReference>
<feature type="compositionally biased region" description="Polar residues" evidence="6">
    <location>
        <begin position="1"/>
        <end position="11"/>
    </location>
</feature>
<gene>
    <name evidence="7" type="ORF">FA10DRAFT_246255</name>
</gene>
<accession>A0A316YB45</accession>
<keyword evidence="4 5" id="KW-0648">Protein biosynthesis</keyword>
<comment type="domain">
    <text evidence="5">The RNA gate region regulates mRNA cap recognition to prevent promiscuous mRNA-binding before assembly of eif3d into the full eukaryotic translation initiation factor 3 (eIF-3) complex.</text>
</comment>
<feature type="region of interest" description="Disordered" evidence="6">
    <location>
        <begin position="58"/>
        <end position="84"/>
    </location>
</feature>
<feature type="region of interest" description="Disordered" evidence="6">
    <location>
        <begin position="1"/>
        <end position="28"/>
    </location>
</feature>
<dbReference type="PANTHER" id="PTHR12399">
    <property type="entry name" value="EUKARYOTIC TRANSLATION INITIATION FACTOR 3 SUBUNIT 7"/>
    <property type="match status" value="1"/>
</dbReference>
<comment type="subunit">
    <text evidence="5">Component of the eukaryotic translation initiation factor 3 (eIF-3) complex.</text>
</comment>
<evidence type="ECO:0000256" key="2">
    <source>
        <dbReference type="ARBA" id="ARBA00022540"/>
    </source>
</evidence>